<evidence type="ECO:0000256" key="18">
    <source>
        <dbReference type="ARBA" id="ARBA00031815"/>
    </source>
</evidence>
<comment type="catalytic activity">
    <reaction evidence="23">
        <text>apo-[alkylcobalamin reductase] + an R-cob(III)alamin + glutathione = cob(I)alamin-[alkylcobalamin reductase] + an S-substituted glutathione + H(+)</text>
        <dbReference type="Rhea" id="RHEA:40719"/>
        <dbReference type="Rhea" id="RHEA-COMP:14730"/>
        <dbReference type="Rhea" id="RHEA-COMP:14731"/>
        <dbReference type="ChEBI" id="CHEBI:15378"/>
        <dbReference type="ChEBI" id="CHEBI:57925"/>
        <dbReference type="ChEBI" id="CHEBI:60488"/>
        <dbReference type="ChEBI" id="CHEBI:83228"/>
        <dbReference type="ChEBI" id="CHEBI:90779"/>
        <dbReference type="ChEBI" id="CHEBI:140785"/>
        <dbReference type="EC" id="2.5.1.151"/>
    </reaction>
    <physiologicalReaction direction="left-to-right" evidence="23">
        <dbReference type="Rhea" id="RHEA:40720"/>
    </physiologicalReaction>
</comment>
<dbReference type="CDD" id="cd12959">
    <property type="entry name" value="MMACHC-like"/>
    <property type="match status" value="1"/>
</dbReference>
<evidence type="ECO:0000256" key="21">
    <source>
        <dbReference type="ARBA" id="ARBA00047958"/>
    </source>
</evidence>
<comment type="subcellular location">
    <subcellularLocation>
        <location evidence="3">Cytoplasm</location>
    </subcellularLocation>
</comment>
<comment type="catalytic activity">
    <reaction evidence="22">
        <text>apo-[alkylcobalamin reductase] + adenosylcob(III)alamin + glutathione = S-adenosylglutathione + cob(I)alamin-[alkylcobalamin reductase] + H(+)</text>
        <dbReference type="Rhea" id="RHEA:63136"/>
        <dbReference type="Rhea" id="RHEA-COMP:14730"/>
        <dbReference type="Rhea" id="RHEA-COMP:14731"/>
        <dbReference type="ChEBI" id="CHEBI:15378"/>
        <dbReference type="ChEBI" id="CHEBI:18408"/>
        <dbReference type="ChEBI" id="CHEBI:57925"/>
        <dbReference type="ChEBI" id="CHEBI:60488"/>
        <dbReference type="ChEBI" id="CHEBI:83228"/>
        <dbReference type="ChEBI" id="CHEBI:146184"/>
        <dbReference type="EC" id="2.5.1.151"/>
    </reaction>
    <physiologicalReaction direction="left-to-right" evidence="22">
        <dbReference type="Rhea" id="RHEA:63137"/>
    </physiologicalReaction>
</comment>
<evidence type="ECO:0000256" key="11">
    <source>
        <dbReference type="ARBA" id="ARBA00022643"/>
    </source>
</evidence>
<evidence type="ECO:0000256" key="4">
    <source>
        <dbReference type="ARBA" id="ARBA00007762"/>
    </source>
</evidence>
<keyword evidence="13" id="KW-0521">NADP</keyword>
<dbReference type="EC" id="1.16.1.6" evidence="6"/>
<dbReference type="EMBL" id="JAIPUX010005289">
    <property type="protein sequence ID" value="KAH0618680.1"/>
    <property type="molecule type" value="Genomic_DNA"/>
</dbReference>
<evidence type="ECO:0000313" key="24">
    <source>
        <dbReference type="EMBL" id="KAH0618680.1"/>
    </source>
</evidence>
<evidence type="ECO:0000256" key="5">
    <source>
        <dbReference type="ARBA" id="ARBA00012308"/>
    </source>
</evidence>
<dbReference type="Proteomes" id="UP000826234">
    <property type="component" value="Unassembled WGS sequence"/>
</dbReference>
<evidence type="ECO:0000256" key="13">
    <source>
        <dbReference type="ARBA" id="ARBA00022857"/>
    </source>
</evidence>
<evidence type="ECO:0000256" key="15">
    <source>
        <dbReference type="ARBA" id="ARBA00023285"/>
    </source>
</evidence>
<comment type="cofactor">
    <cofactor evidence="2">
        <name>FAD</name>
        <dbReference type="ChEBI" id="CHEBI:57692"/>
    </cofactor>
</comment>
<comment type="caution">
    <text evidence="24">The sequence shown here is derived from an EMBL/GenBank/DDBJ whole genome shotgun (WGS) entry which is preliminary data.</text>
</comment>
<evidence type="ECO:0000256" key="3">
    <source>
        <dbReference type="ARBA" id="ARBA00004496"/>
    </source>
</evidence>
<comment type="cofactor">
    <cofactor evidence="1">
        <name>FMN</name>
        <dbReference type="ChEBI" id="CHEBI:58210"/>
    </cofactor>
</comment>
<evidence type="ECO:0000256" key="22">
    <source>
        <dbReference type="ARBA" id="ARBA00048537"/>
    </source>
</evidence>
<evidence type="ECO:0000313" key="25">
    <source>
        <dbReference type="Proteomes" id="UP000826234"/>
    </source>
</evidence>
<proteinExistence type="inferred from homology"/>
<keyword evidence="15" id="KW-0170">Cobalt</keyword>
<dbReference type="PANTHER" id="PTHR31457">
    <property type="entry name" value="METHYLMALONIC ACIDURIA AND HOMOCYSTINURIA TYPE C PROTEIN"/>
    <property type="match status" value="1"/>
</dbReference>
<reference evidence="24 25" key="1">
    <citation type="journal article" date="2022" name="Gigascience">
        <title>A chromosome-level genome assembly and annotation of the desert horned lizard, Phrynosoma platyrhinos, provides insight into chromosomal rearrangements among reptiles.</title>
        <authorList>
            <person name="Koochekian N."/>
            <person name="Ascanio A."/>
            <person name="Farleigh K."/>
            <person name="Card D.C."/>
            <person name="Schield D.R."/>
            <person name="Castoe T.A."/>
            <person name="Jezkova T."/>
        </authorList>
    </citation>
    <scope>NUCLEOTIDE SEQUENCE [LARGE SCALE GENOMIC DNA]</scope>
    <source>
        <tissue evidence="24">Liver</tissue>
    </source>
</reference>
<keyword evidence="10" id="KW-0285">Flavoprotein</keyword>
<dbReference type="PANTHER" id="PTHR31457:SF2">
    <property type="entry name" value="CYANOCOBALAMIN REDUCTASE _ ALKYLCOBALAMIN DEALKYLASE"/>
    <property type="match status" value="1"/>
</dbReference>
<comment type="catalytic activity">
    <reaction evidence="21">
        <text>2 cob(II)alamin-[cyanocobalamin reductase] + 2 hydrogen cyanide + NADP(+) = 2 cyanocob(III)alamin + 2 apo-[cyanocobalamin reductase] + NADPH + H(+)</text>
        <dbReference type="Rhea" id="RHEA:16113"/>
        <dbReference type="Rhea" id="RHEA-COMP:14717"/>
        <dbReference type="Rhea" id="RHEA-COMP:14718"/>
        <dbReference type="ChEBI" id="CHEBI:15378"/>
        <dbReference type="ChEBI" id="CHEBI:16304"/>
        <dbReference type="ChEBI" id="CHEBI:17439"/>
        <dbReference type="ChEBI" id="CHEBI:18407"/>
        <dbReference type="ChEBI" id="CHEBI:57783"/>
        <dbReference type="ChEBI" id="CHEBI:58349"/>
        <dbReference type="ChEBI" id="CHEBI:83228"/>
        <dbReference type="EC" id="1.16.1.6"/>
    </reaction>
    <physiologicalReaction direction="right-to-left" evidence="21">
        <dbReference type="Rhea" id="RHEA:16115"/>
    </physiologicalReaction>
</comment>
<evidence type="ECO:0000256" key="20">
    <source>
        <dbReference type="ARBA" id="ARBA00047294"/>
    </source>
</evidence>
<comment type="similarity">
    <text evidence="4">Belongs to the MMACHC family.</text>
</comment>
<protein>
    <recommendedName>
        <fullName evidence="7">Cyanocobalamin reductase / alkylcobalamin dealkylase</fullName>
        <ecNumber evidence="6">1.16.1.6</ecNumber>
        <ecNumber evidence="5">2.5.1.151</ecNumber>
    </recommendedName>
    <alternativeName>
        <fullName evidence="19">Alkylcobalamin:glutathione S-alkyltransferase</fullName>
    </alternativeName>
    <alternativeName>
        <fullName evidence="18">CblC</fullName>
    </alternativeName>
    <alternativeName>
        <fullName evidence="17">Cyanocobalamin reductase (cyanide-eliminating)</fullName>
    </alternativeName>
    <alternativeName>
        <fullName evidence="16">Methylmalonic aciduria and homocystinuria type C protein</fullName>
    </alternativeName>
</protein>
<evidence type="ECO:0000256" key="2">
    <source>
        <dbReference type="ARBA" id="ARBA00001974"/>
    </source>
</evidence>
<evidence type="ECO:0000256" key="10">
    <source>
        <dbReference type="ARBA" id="ARBA00022630"/>
    </source>
</evidence>
<name>A0ABQ7SN06_PHRPL</name>
<keyword evidence="25" id="KW-1185">Reference proteome</keyword>
<sequence length="267" mass="31094">MDLRRRCDAMEPPRVARQLEEAIRGRLEKLGFEIYPFKVGWYNAALPPAFHLPYSENTLAFVVLSTPAMFDKAFKPFLKNQLLKKINDPVDQCISHHLSLVRDSLADYQVDIMYDYEMLPNRKPKFLAQTAAHVSGAAYYYQRKDVQLDPWGEKKIYGVCVHPRYGGWFAIRALLLFPDVKVPLLLENAPVDCVTTEEERIELLEKFNFHWRDGSYRDIIKVKEKYSEEQKTYFATPPAERLKLLNLYRGLQRNGVAVFTVEEGQRA</sequence>
<evidence type="ECO:0000256" key="12">
    <source>
        <dbReference type="ARBA" id="ARBA00022827"/>
    </source>
</evidence>
<keyword evidence="8" id="KW-0963">Cytoplasm</keyword>
<dbReference type="Pfam" id="PF16690">
    <property type="entry name" value="MMACHC"/>
    <property type="match status" value="1"/>
</dbReference>
<evidence type="ECO:0000256" key="1">
    <source>
        <dbReference type="ARBA" id="ARBA00001917"/>
    </source>
</evidence>
<evidence type="ECO:0000256" key="19">
    <source>
        <dbReference type="ARBA" id="ARBA00032650"/>
    </source>
</evidence>
<dbReference type="EC" id="2.5.1.151" evidence="5"/>
<dbReference type="InterPro" id="IPR032037">
    <property type="entry name" value="MMACHC"/>
</dbReference>
<keyword evidence="11" id="KW-0288">FMN</keyword>
<gene>
    <name evidence="24" type="ORF">JD844_018089</name>
</gene>
<evidence type="ECO:0000256" key="14">
    <source>
        <dbReference type="ARBA" id="ARBA00023002"/>
    </source>
</evidence>
<keyword evidence="9" id="KW-0846">Cobalamin</keyword>
<keyword evidence="12" id="KW-0274">FAD</keyword>
<evidence type="ECO:0000256" key="6">
    <source>
        <dbReference type="ARBA" id="ARBA00012666"/>
    </source>
</evidence>
<accession>A0ABQ7SN06</accession>
<evidence type="ECO:0000256" key="7">
    <source>
        <dbReference type="ARBA" id="ARBA00014027"/>
    </source>
</evidence>
<evidence type="ECO:0000256" key="23">
    <source>
        <dbReference type="ARBA" id="ARBA00049505"/>
    </source>
</evidence>
<evidence type="ECO:0000256" key="8">
    <source>
        <dbReference type="ARBA" id="ARBA00022490"/>
    </source>
</evidence>
<evidence type="ECO:0000256" key="17">
    <source>
        <dbReference type="ARBA" id="ARBA00031313"/>
    </source>
</evidence>
<evidence type="ECO:0000256" key="16">
    <source>
        <dbReference type="ARBA" id="ARBA00031056"/>
    </source>
</evidence>
<keyword evidence="14" id="KW-0560">Oxidoreductase</keyword>
<evidence type="ECO:0000256" key="9">
    <source>
        <dbReference type="ARBA" id="ARBA00022628"/>
    </source>
</evidence>
<comment type="catalytic activity">
    <reaction evidence="20">
        <text>apo-[alkylcobalamin reductase] + methylcob(III)alamin + glutathione = S-methyl glutathione + cob(I)alamin-[alkylcobalamin reductase] + H(+)</text>
        <dbReference type="Rhea" id="RHEA:63132"/>
        <dbReference type="Rhea" id="RHEA-COMP:14730"/>
        <dbReference type="Rhea" id="RHEA-COMP:14731"/>
        <dbReference type="ChEBI" id="CHEBI:15378"/>
        <dbReference type="ChEBI" id="CHEBI:28115"/>
        <dbReference type="ChEBI" id="CHEBI:57925"/>
        <dbReference type="ChEBI" id="CHEBI:60488"/>
        <dbReference type="ChEBI" id="CHEBI:83228"/>
        <dbReference type="ChEBI" id="CHEBI:141467"/>
        <dbReference type="EC" id="2.5.1.151"/>
    </reaction>
    <physiologicalReaction direction="left-to-right" evidence="20">
        <dbReference type="Rhea" id="RHEA:63133"/>
    </physiologicalReaction>
</comment>
<organism evidence="24 25">
    <name type="scientific">Phrynosoma platyrhinos</name>
    <name type="common">Desert horned lizard</name>
    <dbReference type="NCBI Taxonomy" id="52577"/>
    <lineage>
        <taxon>Eukaryota</taxon>
        <taxon>Metazoa</taxon>
        <taxon>Chordata</taxon>
        <taxon>Craniata</taxon>
        <taxon>Vertebrata</taxon>
        <taxon>Euteleostomi</taxon>
        <taxon>Lepidosauria</taxon>
        <taxon>Squamata</taxon>
        <taxon>Bifurcata</taxon>
        <taxon>Unidentata</taxon>
        <taxon>Episquamata</taxon>
        <taxon>Toxicofera</taxon>
        <taxon>Iguania</taxon>
        <taxon>Phrynosomatidae</taxon>
        <taxon>Phrynosomatinae</taxon>
        <taxon>Phrynosoma</taxon>
    </lineage>
</organism>